<evidence type="ECO:0000313" key="2">
    <source>
        <dbReference type="Proteomes" id="UP001367508"/>
    </source>
</evidence>
<keyword evidence="2" id="KW-1185">Reference proteome</keyword>
<sequence>MGLCELPPNMMQFRRVVCAMMMGEANIGGDDDGDSDDDDDDDDAHEQFMVSLDGGVGGSSFHIPSLACETSIQRRDQSGSKYKLETEDVIIGNQGFFSLGHPWLRGCTWGFLDSFLARIILERASRPADRWPGKPFPFVYPCSDRPDVLLDLTGMLCFRCLEQGSSAASPADGGSGEGD</sequence>
<gene>
    <name evidence="1" type="ORF">VNO77_04095</name>
</gene>
<evidence type="ECO:0000313" key="1">
    <source>
        <dbReference type="EMBL" id="KAK7361998.1"/>
    </source>
</evidence>
<dbReference type="Proteomes" id="UP001367508">
    <property type="component" value="Unassembled WGS sequence"/>
</dbReference>
<comment type="caution">
    <text evidence="1">The sequence shown here is derived from an EMBL/GenBank/DDBJ whole genome shotgun (WGS) entry which is preliminary data.</text>
</comment>
<accession>A0AAN9RCV0</accession>
<dbReference type="EMBL" id="JAYMYQ010000001">
    <property type="protein sequence ID" value="KAK7361998.1"/>
    <property type="molecule type" value="Genomic_DNA"/>
</dbReference>
<reference evidence="1 2" key="1">
    <citation type="submission" date="2024-01" db="EMBL/GenBank/DDBJ databases">
        <title>The genomes of 5 underutilized Papilionoideae crops provide insights into root nodulation and disease resistanc.</title>
        <authorList>
            <person name="Jiang F."/>
        </authorList>
    </citation>
    <scope>NUCLEOTIDE SEQUENCE [LARGE SCALE GENOMIC DNA]</scope>
    <source>
        <strain evidence="1">LVBAO_FW01</strain>
        <tissue evidence="1">Leaves</tissue>
    </source>
</reference>
<protein>
    <submittedName>
        <fullName evidence="1">Uncharacterized protein</fullName>
    </submittedName>
</protein>
<dbReference type="AlphaFoldDB" id="A0AAN9RCV0"/>
<organism evidence="1 2">
    <name type="scientific">Canavalia gladiata</name>
    <name type="common">Sword bean</name>
    <name type="synonym">Dolichos gladiatus</name>
    <dbReference type="NCBI Taxonomy" id="3824"/>
    <lineage>
        <taxon>Eukaryota</taxon>
        <taxon>Viridiplantae</taxon>
        <taxon>Streptophyta</taxon>
        <taxon>Embryophyta</taxon>
        <taxon>Tracheophyta</taxon>
        <taxon>Spermatophyta</taxon>
        <taxon>Magnoliopsida</taxon>
        <taxon>eudicotyledons</taxon>
        <taxon>Gunneridae</taxon>
        <taxon>Pentapetalae</taxon>
        <taxon>rosids</taxon>
        <taxon>fabids</taxon>
        <taxon>Fabales</taxon>
        <taxon>Fabaceae</taxon>
        <taxon>Papilionoideae</taxon>
        <taxon>50 kb inversion clade</taxon>
        <taxon>NPAAA clade</taxon>
        <taxon>indigoferoid/millettioid clade</taxon>
        <taxon>Phaseoleae</taxon>
        <taxon>Canavalia</taxon>
    </lineage>
</organism>
<proteinExistence type="predicted"/>
<name>A0AAN9RCV0_CANGL</name>